<dbReference type="OrthoDB" id="255196at2"/>
<organism evidence="1 2">
    <name type="scientific">Mucisphaera calidilacus</name>
    <dbReference type="NCBI Taxonomy" id="2527982"/>
    <lineage>
        <taxon>Bacteria</taxon>
        <taxon>Pseudomonadati</taxon>
        <taxon>Planctomycetota</taxon>
        <taxon>Phycisphaerae</taxon>
        <taxon>Phycisphaerales</taxon>
        <taxon>Phycisphaeraceae</taxon>
        <taxon>Mucisphaera</taxon>
    </lineage>
</organism>
<gene>
    <name evidence="1" type="ORF">Pan265_24350</name>
</gene>
<evidence type="ECO:0008006" key="3">
    <source>
        <dbReference type="Google" id="ProtNLM"/>
    </source>
</evidence>
<protein>
    <recommendedName>
        <fullName evidence="3">Sigma-70 family RNA polymerase sigma factor</fullName>
    </recommendedName>
</protein>
<sequence length="257" mass="29161">MARRTTTTRADFPATQWTLIGEASGAGDRAREALNSLLANYLPALRSHLIFRKRFRSDEADELLQGFIADKVIERNLLSKADQARGKFRTLLLTALNNYVISVKRAEKAAKRQPGGSLRSIDDEGAEHLGAVEDAHVRTFEVEWARLVLNQTVERVREQCDSSQRPELWGILEMRILRPTLEGSEPTDYDTLVKQFQFKSPMQASNALITAKRMFVRQLREVISAYAQSEDEIDREIEELRDLLSGADPTDDSRIQS</sequence>
<dbReference type="KEGG" id="mcad:Pan265_24350"/>
<evidence type="ECO:0000313" key="1">
    <source>
        <dbReference type="EMBL" id="QDU72565.1"/>
    </source>
</evidence>
<dbReference type="RefSeq" id="WP_145446740.1">
    <property type="nucleotide sequence ID" value="NZ_CP036280.1"/>
</dbReference>
<reference evidence="1 2" key="1">
    <citation type="submission" date="2019-02" db="EMBL/GenBank/DDBJ databases">
        <title>Deep-cultivation of Planctomycetes and their phenomic and genomic characterization uncovers novel biology.</title>
        <authorList>
            <person name="Wiegand S."/>
            <person name="Jogler M."/>
            <person name="Boedeker C."/>
            <person name="Pinto D."/>
            <person name="Vollmers J."/>
            <person name="Rivas-Marin E."/>
            <person name="Kohn T."/>
            <person name="Peeters S.H."/>
            <person name="Heuer A."/>
            <person name="Rast P."/>
            <person name="Oberbeckmann S."/>
            <person name="Bunk B."/>
            <person name="Jeske O."/>
            <person name="Meyerdierks A."/>
            <person name="Storesund J.E."/>
            <person name="Kallscheuer N."/>
            <person name="Luecker S."/>
            <person name="Lage O.M."/>
            <person name="Pohl T."/>
            <person name="Merkel B.J."/>
            <person name="Hornburger P."/>
            <person name="Mueller R.-W."/>
            <person name="Bruemmer F."/>
            <person name="Labrenz M."/>
            <person name="Spormann A.M."/>
            <person name="Op den Camp H."/>
            <person name="Overmann J."/>
            <person name="Amann R."/>
            <person name="Jetten M.S.M."/>
            <person name="Mascher T."/>
            <person name="Medema M.H."/>
            <person name="Devos D.P."/>
            <person name="Kaster A.-K."/>
            <person name="Ovreas L."/>
            <person name="Rohde M."/>
            <person name="Galperin M.Y."/>
            <person name="Jogler C."/>
        </authorList>
    </citation>
    <scope>NUCLEOTIDE SEQUENCE [LARGE SCALE GENOMIC DNA]</scope>
    <source>
        <strain evidence="1 2">Pan265</strain>
    </source>
</reference>
<accession>A0A518C020</accession>
<dbReference type="EMBL" id="CP036280">
    <property type="protein sequence ID" value="QDU72565.1"/>
    <property type="molecule type" value="Genomic_DNA"/>
</dbReference>
<dbReference type="AlphaFoldDB" id="A0A518C020"/>
<name>A0A518C020_9BACT</name>
<dbReference type="Proteomes" id="UP000320386">
    <property type="component" value="Chromosome"/>
</dbReference>
<keyword evidence="2" id="KW-1185">Reference proteome</keyword>
<proteinExistence type="predicted"/>
<evidence type="ECO:0000313" key="2">
    <source>
        <dbReference type="Proteomes" id="UP000320386"/>
    </source>
</evidence>